<proteinExistence type="predicted"/>
<feature type="domain" description="F-box" evidence="1">
    <location>
        <begin position="1"/>
        <end position="47"/>
    </location>
</feature>
<dbReference type="EMBL" id="JAANER010000004">
    <property type="protein sequence ID" value="KAG9190499.1"/>
    <property type="molecule type" value="Genomic_DNA"/>
</dbReference>
<dbReference type="SUPFAM" id="SSF81383">
    <property type="entry name" value="F-box domain"/>
    <property type="match status" value="1"/>
</dbReference>
<evidence type="ECO:0000259" key="1">
    <source>
        <dbReference type="PROSITE" id="PS50181"/>
    </source>
</evidence>
<sequence>MTKLLSLPNELVQHIASFLSCSSALDLLRTNRQLRNICNDKLVFQNIVKYNLERPLLLGNGIVLSEAIWEESDAALSNIPLQQTIRTAYAAERCIQALLEKDDTWTMCPSKRLSSYEFSEWLPQIMALHHPAASRLKPETFLQLQGHILLGMRVPRPIDPNLLGVNFILSYTILAHLQKTGNGTQVKEPFDRFFSVNRATDPAITLSNGTRTDGDAIKSLRQRVRDYGCFGDTFDFDQATTLLPTLMLELAVHHLAPGQISELPSPTTIPFSSLMDMPPVFDTNKSPPHRDASIPFGWCHLTKMLSPDFLSSGRWTGYYSDQRRALGRRRFDAPMRGIRFVARKTRREELEADSSLSECTMVDSLSRGSDAVGEFTLQGRVQNDGYVYMIKRYLLEDSSWTWKARMTPFGIVGVWGDEDMFGGCFWIWKEEWR</sequence>
<reference evidence="2" key="1">
    <citation type="submission" date="2021-07" db="EMBL/GenBank/DDBJ databases">
        <title>Genome Resource of American Ginseng Black Spot Pathogen Alternaria panax.</title>
        <authorList>
            <person name="Qiu C."/>
            <person name="Wang W."/>
            <person name="Liu Z."/>
        </authorList>
    </citation>
    <scope>NUCLEOTIDE SEQUENCE</scope>
    <source>
        <strain evidence="2">BNCC115425</strain>
    </source>
</reference>
<organism evidence="2 3">
    <name type="scientific">Alternaria panax</name>
    <dbReference type="NCBI Taxonomy" id="48097"/>
    <lineage>
        <taxon>Eukaryota</taxon>
        <taxon>Fungi</taxon>
        <taxon>Dikarya</taxon>
        <taxon>Ascomycota</taxon>
        <taxon>Pezizomycotina</taxon>
        <taxon>Dothideomycetes</taxon>
        <taxon>Pleosporomycetidae</taxon>
        <taxon>Pleosporales</taxon>
        <taxon>Pleosporineae</taxon>
        <taxon>Pleosporaceae</taxon>
        <taxon>Alternaria</taxon>
        <taxon>Alternaria sect. Panax</taxon>
    </lineage>
</organism>
<dbReference type="Gene3D" id="1.20.1280.50">
    <property type="match status" value="1"/>
</dbReference>
<dbReference type="PROSITE" id="PS50181">
    <property type="entry name" value="FBOX"/>
    <property type="match status" value="1"/>
</dbReference>
<comment type="caution">
    <text evidence="2">The sequence shown here is derived from an EMBL/GenBank/DDBJ whole genome shotgun (WGS) entry which is preliminary data.</text>
</comment>
<dbReference type="InterPro" id="IPR001810">
    <property type="entry name" value="F-box_dom"/>
</dbReference>
<accession>A0AAD4I9Z9</accession>
<dbReference type="Proteomes" id="UP001199106">
    <property type="component" value="Unassembled WGS sequence"/>
</dbReference>
<keyword evidence="3" id="KW-1185">Reference proteome</keyword>
<evidence type="ECO:0000313" key="3">
    <source>
        <dbReference type="Proteomes" id="UP001199106"/>
    </source>
</evidence>
<dbReference type="SMART" id="SM00256">
    <property type="entry name" value="FBOX"/>
    <property type="match status" value="1"/>
</dbReference>
<dbReference type="Pfam" id="PF12937">
    <property type="entry name" value="F-box-like"/>
    <property type="match status" value="1"/>
</dbReference>
<evidence type="ECO:0000313" key="2">
    <source>
        <dbReference type="EMBL" id="KAG9190499.1"/>
    </source>
</evidence>
<gene>
    <name evidence="2" type="ORF">G6011_08587</name>
</gene>
<dbReference type="AlphaFoldDB" id="A0AAD4I9Z9"/>
<protein>
    <recommendedName>
        <fullName evidence="1">F-box domain-containing protein</fullName>
    </recommendedName>
</protein>
<dbReference type="InterPro" id="IPR036047">
    <property type="entry name" value="F-box-like_dom_sf"/>
</dbReference>
<dbReference type="PROSITE" id="PS51257">
    <property type="entry name" value="PROKAR_LIPOPROTEIN"/>
    <property type="match status" value="1"/>
</dbReference>
<name>A0AAD4I9Z9_9PLEO</name>